<gene>
    <name evidence="8" type="ORF">CINCED_3A000897</name>
</gene>
<evidence type="ECO:0000256" key="3">
    <source>
        <dbReference type="ARBA" id="ARBA00022833"/>
    </source>
</evidence>
<dbReference type="OrthoDB" id="7683421at2759"/>
<keyword evidence="9" id="KW-1185">Reference proteome</keyword>
<dbReference type="SMART" id="SM00980">
    <property type="entry name" value="THAP"/>
    <property type="match status" value="1"/>
</dbReference>
<feature type="domain" description="THAP-type" evidence="7">
    <location>
        <begin position="9"/>
        <end position="90"/>
    </location>
</feature>
<dbReference type="PANTHER" id="PTHR46600:SF11">
    <property type="entry name" value="THAP DOMAIN-CONTAINING PROTEIN 10"/>
    <property type="match status" value="1"/>
</dbReference>
<accession>A0A5E4MDN2</accession>
<organism evidence="8 9">
    <name type="scientific">Cinara cedri</name>
    <dbReference type="NCBI Taxonomy" id="506608"/>
    <lineage>
        <taxon>Eukaryota</taxon>
        <taxon>Metazoa</taxon>
        <taxon>Ecdysozoa</taxon>
        <taxon>Arthropoda</taxon>
        <taxon>Hexapoda</taxon>
        <taxon>Insecta</taxon>
        <taxon>Pterygota</taxon>
        <taxon>Neoptera</taxon>
        <taxon>Paraneoptera</taxon>
        <taxon>Hemiptera</taxon>
        <taxon>Sternorrhyncha</taxon>
        <taxon>Aphidomorpha</taxon>
        <taxon>Aphidoidea</taxon>
        <taxon>Aphididae</taxon>
        <taxon>Lachninae</taxon>
        <taxon>Cinara</taxon>
    </lineage>
</organism>
<keyword evidence="3" id="KW-0862">Zinc</keyword>
<evidence type="ECO:0000256" key="4">
    <source>
        <dbReference type="ARBA" id="ARBA00023125"/>
    </source>
</evidence>
<evidence type="ECO:0000313" key="8">
    <source>
        <dbReference type="EMBL" id="VVC29515.1"/>
    </source>
</evidence>
<evidence type="ECO:0000313" key="9">
    <source>
        <dbReference type="Proteomes" id="UP000325440"/>
    </source>
</evidence>
<keyword evidence="2 5" id="KW-0863">Zinc-finger</keyword>
<evidence type="ECO:0000259" key="7">
    <source>
        <dbReference type="PROSITE" id="PS50950"/>
    </source>
</evidence>
<feature type="region of interest" description="Disordered" evidence="6">
    <location>
        <begin position="173"/>
        <end position="192"/>
    </location>
</feature>
<dbReference type="GO" id="GO:0043565">
    <property type="term" value="F:sequence-specific DNA binding"/>
    <property type="evidence" value="ECO:0007669"/>
    <property type="project" value="InterPro"/>
</dbReference>
<evidence type="ECO:0000256" key="1">
    <source>
        <dbReference type="ARBA" id="ARBA00022723"/>
    </source>
</evidence>
<dbReference type="InterPro" id="IPR026516">
    <property type="entry name" value="THAP1/10"/>
</dbReference>
<dbReference type="SMART" id="SM00692">
    <property type="entry name" value="DM3"/>
    <property type="match status" value="1"/>
</dbReference>
<feature type="region of interest" description="Disordered" evidence="6">
    <location>
        <begin position="118"/>
        <end position="137"/>
    </location>
</feature>
<sequence>MTKSYRNSIAYRKCGVKYCINKSSVHSNVLSYFSLPKDSERRAIWIENCMFEENIQIKDVRICQEHFENKMFLNILTKNRLTFNAIPTLFNDDILAKRAAYTILDLSKPLICSSPSLSVSSSPSSTQTTLHLSNETPGELELKMPVNVSNSSTQTPLPLSNETPRELELMMPDNISNSSTQTPSHLSDASPRELELKMPVNSSTSSTQTTLHLSNATPRELKLKKKLGLAKDHIKTLENKLYLLNHLDSEESFLKQCQKFLSPDLILVIKSHLKQKERKEGGIDTTEKIVKKKRKLATLQH</sequence>
<evidence type="ECO:0000256" key="2">
    <source>
        <dbReference type="ARBA" id="ARBA00022771"/>
    </source>
</evidence>
<feature type="compositionally biased region" description="Polar residues" evidence="6">
    <location>
        <begin position="174"/>
        <end position="187"/>
    </location>
</feature>
<evidence type="ECO:0000256" key="6">
    <source>
        <dbReference type="SAM" id="MobiDB-lite"/>
    </source>
</evidence>
<dbReference type="GO" id="GO:0008270">
    <property type="term" value="F:zinc ion binding"/>
    <property type="evidence" value="ECO:0007669"/>
    <property type="project" value="UniProtKB-KW"/>
</dbReference>
<feature type="compositionally biased region" description="Low complexity" evidence="6">
    <location>
        <begin position="118"/>
        <end position="133"/>
    </location>
</feature>
<evidence type="ECO:0000256" key="5">
    <source>
        <dbReference type="PROSITE-ProRule" id="PRU00309"/>
    </source>
</evidence>
<reference evidence="8 9" key="1">
    <citation type="submission" date="2019-08" db="EMBL/GenBank/DDBJ databases">
        <authorList>
            <person name="Alioto T."/>
            <person name="Alioto T."/>
            <person name="Gomez Garrido J."/>
        </authorList>
    </citation>
    <scope>NUCLEOTIDE SEQUENCE [LARGE SCALE GENOMIC DNA]</scope>
</reference>
<dbReference type="PROSITE" id="PS50950">
    <property type="entry name" value="ZF_THAP"/>
    <property type="match status" value="1"/>
</dbReference>
<dbReference type="AlphaFoldDB" id="A0A5E4MDN2"/>
<proteinExistence type="predicted"/>
<dbReference type="PANTHER" id="PTHR46600">
    <property type="entry name" value="THAP DOMAIN-CONTAINING"/>
    <property type="match status" value="1"/>
</dbReference>
<dbReference type="Proteomes" id="UP000325440">
    <property type="component" value="Unassembled WGS sequence"/>
</dbReference>
<dbReference type="InterPro" id="IPR006612">
    <property type="entry name" value="THAP_Znf"/>
</dbReference>
<name>A0A5E4MDN2_9HEMI</name>
<dbReference type="SUPFAM" id="SSF57716">
    <property type="entry name" value="Glucocorticoid receptor-like (DNA-binding domain)"/>
    <property type="match status" value="1"/>
</dbReference>
<protein>
    <submittedName>
        <fullName evidence="8">Zinc finger, C2CH-type</fullName>
    </submittedName>
</protein>
<keyword evidence="4 5" id="KW-0238">DNA-binding</keyword>
<dbReference type="EMBL" id="CABPRJ010000494">
    <property type="protein sequence ID" value="VVC29515.1"/>
    <property type="molecule type" value="Genomic_DNA"/>
</dbReference>
<dbReference type="Pfam" id="PF05485">
    <property type="entry name" value="THAP"/>
    <property type="match status" value="1"/>
</dbReference>
<keyword evidence="1" id="KW-0479">Metal-binding</keyword>